<organism evidence="2 3">
    <name type="scientific">Cytobacillus mangrovibacter</name>
    <dbReference type="NCBI Taxonomy" id="3299024"/>
    <lineage>
        <taxon>Bacteria</taxon>
        <taxon>Bacillati</taxon>
        <taxon>Bacillota</taxon>
        <taxon>Bacilli</taxon>
        <taxon>Bacillales</taxon>
        <taxon>Bacillaceae</taxon>
        <taxon>Cytobacillus</taxon>
    </lineage>
</organism>
<evidence type="ECO:0000313" key="2">
    <source>
        <dbReference type="EMBL" id="MFE8695243.1"/>
    </source>
</evidence>
<proteinExistence type="predicted"/>
<dbReference type="Proteomes" id="UP001601058">
    <property type="component" value="Unassembled WGS sequence"/>
</dbReference>
<comment type="caution">
    <text evidence="2">The sequence shown here is derived from an EMBL/GenBank/DDBJ whole genome shotgun (WGS) entry which is preliminary data.</text>
</comment>
<protein>
    <submittedName>
        <fullName evidence="2">Uncharacterized protein</fullName>
    </submittedName>
</protein>
<keyword evidence="1" id="KW-0175">Coiled coil</keyword>
<gene>
    <name evidence="2" type="ORF">ACFYKT_02600</name>
</gene>
<dbReference type="EMBL" id="JBIACJ010000001">
    <property type="protein sequence ID" value="MFE8695243.1"/>
    <property type="molecule type" value="Genomic_DNA"/>
</dbReference>
<name>A0ABW6JWY0_9BACI</name>
<sequence>MNDEKIENMLAQLVKMVGTIQSDQQEMKQDQQGLRQELKNMNHRLDTIETKDDERHQEILKRFKALENDQDFIWEKTARNEREIGNIKKQLS</sequence>
<accession>A0ABW6JWY0</accession>
<dbReference type="Gene3D" id="1.20.5.190">
    <property type="match status" value="1"/>
</dbReference>
<dbReference type="RefSeq" id="WP_389214982.1">
    <property type="nucleotide sequence ID" value="NZ_JBIACJ010000001.1"/>
</dbReference>
<feature type="coiled-coil region" evidence="1">
    <location>
        <begin position="24"/>
        <end position="51"/>
    </location>
</feature>
<keyword evidence="3" id="KW-1185">Reference proteome</keyword>
<evidence type="ECO:0000313" key="3">
    <source>
        <dbReference type="Proteomes" id="UP001601058"/>
    </source>
</evidence>
<evidence type="ECO:0000256" key="1">
    <source>
        <dbReference type="SAM" id="Coils"/>
    </source>
</evidence>
<reference evidence="2 3" key="1">
    <citation type="submission" date="2024-08" db="EMBL/GenBank/DDBJ databases">
        <title>Two novel Cytobacillus novel species.</title>
        <authorList>
            <person name="Liu G."/>
        </authorList>
    </citation>
    <scope>NUCLEOTIDE SEQUENCE [LARGE SCALE GENOMIC DNA]</scope>
    <source>
        <strain evidence="2 3">FJAT-53684</strain>
    </source>
</reference>